<evidence type="ECO:0000256" key="1">
    <source>
        <dbReference type="SAM" id="MobiDB-lite"/>
    </source>
</evidence>
<name>A0A098DVJ8_GIBZE</name>
<proteinExistence type="predicted"/>
<reference evidence="3 4" key="2">
    <citation type="journal article" date="2010" name="Nature">
        <title>Comparative genomics reveals mobile pathogenicity chromosomes in Fusarium.</title>
        <authorList>
            <person name="Ma L.J."/>
            <person name="van der Does H.C."/>
            <person name="Borkovich K.A."/>
            <person name="Coleman J.J."/>
            <person name="Daboussi M.J."/>
            <person name="Di Pietro A."/>
            <person name="Dufresne M."/>
            <person name="Freitag M."/>
            <person name="Grabherr M."/>
            <person name="Henrissat B."/>
            <person name="Houterman P.M."/>
            <person name="Kang S."/>
            <person name="Shim W.B."/>
            <person name="Woloshuk C."/>
            <person name="Xie X."/>
            <person name="Xu J.R."/>
            <person name="Antoniw J."/>
            <person name="Baker S.E."/>
            <person name="Bluhm B.H."/>
            <person name="Breakspear A."/>
            <person name="Brown D.W."/>
            <person name="Butchko R.A."/>
            <person name="Chapman S."/>
            <person name="Coulson R."/>
            <person name="Coutinho P.M."/>
            <person name="Danchin E.G."/>
            <person name="Diener A."/>
            <person name="Gale L.R."/>
            <person name="Gardiner D.M."/>
            <person name="Goff S."/>
            <person name="Hammond-Kosack K.E."/>
            <person name="Hilburn K."/>
            <person name="Hua-Van A."/>
            <person name="Jonkers W."/>
            <person name="Kazan K."/>
            <person name="Kodira C.D."/>
            <person name="Koehrsen M."/>
            <person name="Kumar L."/>
            <person name="Lee Y.H."/>
            <person name="Li L."/>
            <person name="Manners J.M."/>
            <person name="Miranda-Saavedra D."/>
            <person name="Mukherjee M."/>
            <person name="Park G."/>
            <person name="Park J."/>
            <person name="Park S.Y."/>
            <person name="Proctor R.H."/>
            <person name="Regev A."/>
            <person name="Ruiz-Roldan M.C."/>
            <person name="Sain D."/>
            <person name="Sakthikumar S."/>
            <person name="Sykes S."/>
            <person name="Schwartz D.C."/>
            <person name="Turgeon B.G."/>
            <person name="Wapinski I."/>
            <person name="Yoder O."/>
            <person name="Young S."/>
            <person name="Zeng Q."/>
            <person name="Zhou S."/>
            <person name="Galagan J."/>
            <person name="Cuomo C.A."/>
            <person name="Kistler H.C."/>
            <person name="Rep M."/>
        </authorList>
    </citation>
    <scope>GENOME REANNOTATION</scope>
    <source>
        <strain evidence="4">ATCC MYA-4620 / CBS 123657 / FGSC 9075 / NRRL 31084 / PH-1</strain>
        <strain evidence="3">PH-1 / ATCC MYA-4620 / FGSC 9075 / NRRL 31084</strain>
    </source>
</reference>
<dbReference type="AlphaFoldDB" id="A0A098DVJ8"/>
<reference evidence="3 4" key="1">
    <citation type="journal article" date="2007" name="Science">
        <title>The Fusarium graminearum genome reveals a link between localized polymorphism and pathogen specialization.</title>
        <authorList>
            <person name="Cuomo C.A."/>
            <person name="Gueldener U."/>
            <person name="Xu J.-R."/>
            <person name="Trail F."/>
            <person name="Turgeon B.G."/>
            <person name="Di Pietro A."/>
            <person name="Walton J.D."/>
            <person name="Ma L.-J."/>
            <person name="Baker S.E."/>
            <person name="Rep M."/>
            <person name="Adam G."/>
            <person name="Antoniw J."/>
            <person name="Baldwin T."/>
            <person name="Calvo S.E."/>
            <person name="Chang Y.-L."/>
            <person name="DeCaprio D."/>
            <person name="Gale L.R."/>
            <person name="Gnerre S."/>
            <person name="Goswami R.S."/>
            <person name="Hammond-Kosack K."/>
            <person name="Harris L.J."/>
            <person name="Hilburn K."/>
            <person name="Kennell J.C."/>
            <person name="Kroken S."/>
            <person name="Magnuson J.K."/>
            <person name="Mannhaupt G."/>
            <person name="Mauceli E.W."/>
            <person name="Mewes H.-W."/>
            <person name="Mitterbauer R."/>
            <person name="Muehlbauer G."/>
            <person name="Muensterkoetter M."/>
            <person name="Nelson D."/>
            <person name="O'Donnell K."/>
            <person name="Ouellet T."/>
            <person name="Qi W."/>
            <person name="Quesneville H."/>
            <person name="Roncero M.I.G."/>
            <person name="Seong K.-Y."/>
            <person name="Tetko I.V."/>
            <person name="Urban M."/>
            <person name="Waalwijk C."/>
            <person name="Ward T.J."/>
            <person name="Yao J."/>
            <person name="Birren B.W."/>
            <person name="Kistler H.C."/>
        </authorList>
    </citation>
    <scope>NUCLEOTIDE SEQUENCE [LARGE SCALE GENOMIC DNA]</scope>
    <source>
        <strain evidence="4">ATCC MYA-4620 / CBS 123657 / FGSC 9075 / NRRL 31084 / PH-1</strain>
        <strain evidence="3">PH-1 / ATCC MYA-4620 / FGSC 9075 / NRRL 31084</strain>
    </source>
</reference>
<organism evidence="2 4">
    <name type="scientific">Gibberella zeae (strain ATCC MYA-4620 / CBS 123657 / FGSC 9075 / NRRL 31084 / PH-1)</name>
    <name type="common">Wheat head blight fungus</name>
    <name type="synonym">Fusarium graminearum</name>
    <dbReference type="NCBI Taxonomy" id="229533"/>
    <lineage>
        <taxon>Eukaryota</taxon>
        <taxon>Fungi</taxon>
        <taxon>Dikarya</taxon>
        <taxon>Ascomycota</taxon>
        <taxon>Pezizomycotina</taxon>
        <taxon>Sordariomycetes</taxon>
        <taxon>Hypocreomycetidae</taxon>
        <taxon>Hypocreales</taxon>
        <taxon>Nectriaceae</taxon>
        <taxon>Fusarium</taxon>
    </lineage>
</organism>
<feature type="region of interest" description="Disordered" evidence="1">
    <location>
        <begin position="104"/>
        <end position="136"/>
    </location>
</feature>
<reference evidence="3" key="4">
    <citation type="submission" date="2017-01" db="UniProtKB">
        <authorList>
            <consortium name="EnsemblFungi"/>
        </authorList>
    </citation>
    <scope>IDENTIFICATION</scope>
    <source>
        <strain evidence="3">PH-1 / ATCC MYA-4620 / FGSC 9075 / NRRL 31084</strain>
    </source>
</reference>
<reference evidence="2 4" key="3">
    <citation type="journal article" date="2015" name="BMC Genomics">
        <title>The completed genome sequence of the pathogenic ascomycete fungus Fusarium graminearum.</title>
        <authorList>
            <person name="King R."/>
            <person name="Urban M."/>
            <person name="Hammond-Kosack M.C."/>
            <person name="Hassani-Pak K."/>
            <person name="Hammond-Kosack K.E."/>
        </authorList>
    </citation>
    <scope>NUCLEOTIDE SEQUENCE [LARGE SCALE GENOMIC DNA]</scope>
    <source>
        <strain evidence="4">ATCC MYA-4620 / CBS 123657 / FGSC 9075 / NRRL 31084 / PH-1</strain>
        <strain evidence="2">PH-1</strain>
    </source>
</reference>
<dbReference type="EnsemblFungi" id="CEF84863">
    <property type="protein sequence ID" value="CEF84863"/>
    <property type="gene ID" value="FGRRES_13116"/>
</dbReference>
<keyword evidence="4" id="KW-1185">Reference proteome</keyword>
<evidence type="ECO:0000313" key="4">
    <source>
        <dbReference type="Proteomes" id="UP000070720"/>
    </source>
</evidence>
<evidence type="ECO:0000313" key="3">
    <source>
        <dbReference type="EnsemblFungi" id="CEF84863"/>
    </source>
</evidence>
<gene>
    <name evidence="2" type="ORF">FGRAMPH1_01T24489</name>
</gene>
<dbReference type="Proteomes" id="UP000070720">
    <property type="component" value="Chromosome 4"/>
</dbReference>
<dbReference type="InParanoid" id="A0A098DVJ8"/>
<evidence type="ECO:0000313" key="2">
    <source>
        <dbReference type="EMBL" id="CEF84863.1"/>
    </source>
</evidence>
<accession>A0A098DVJ8</accession>
<accession>A0A0E0SEK0</accession>
<sequence>MKQLRFIFSVNQGYSVHVTYGWLITDGPRMHDMELIIQAYMSNKNFIHLLWRNNNVLRHVLPQNTERSGRNVLILANSFDQDTHYLYSILGGITLFKPLSSSLKLGSQPEPTSGEMRPRLGQPDKQSPRLSKIPPS</sequence>
<dbReference type="EMBL" id="HG970335">
    <property type="protein sequence ID" value="CEF84863.1"/>
    <property type="molecule type" value="Genomic_DNA"/>
</dbReference>
<protein>
    <submittedName>
        <fullName evidence="2">Chromosome 4, complete genome</fullName>
    </submittedName>
</protein>